<comment type="catalytic activity">
    <reaction evidence="7">
        <text>acetoacetyl-CoA + acetyl-CoA + H2O = (3S)-3-hydroxy-3-methylglutaryl-CoA + CoA + H(+)</text>
        <dbReference type="Rhea" id="RHEA:10188"/>
        <dbReference type="ChEBI" id="CHEBI:15377"/>
        <dbReference type="ChEBI" id="CHEBI:15378"/>
        <dbReference type="ChEBI" id="CHEBI:43074"/>
        <dbReference type="ChEBI" id="CHEBI:57286"/>
        <dbReference type="ChEBI" id="CHEBI:57287"/>
        <dbReference type="ChEBI" id="CHEBI:57288"/>
        <dbReference type="EC" id="2.3.3.10"/>
    </reaction>
    <physiologicalReaction direction="left-to-right" evidence="7">
        <dbReference type="Rhea" id="RHEA:10189"/>
    </physiologicalReaction>
</comment>
<dbReference type="Proteomes" id="UP000728185">
    <property type="component" value="Unassembled WGS sequence"/>
</dbReference>
<name>A0A8E0S5E6_9TREM</name>
<dbReference type="AlphaFoldDB" id="A0A8E0S5E6"/>
<gene>
    <name evidence="13" type="ORF">FBUS_03643</name>
</gene>
<comment type="function">
    <text evidence="10">Catalyzes the condensation of acetyl-CoA with acetoacetyl-CoA to form HMG-CoA.</text>
</comment>
<evidence type="ECO:0000256" key="5">
    <source>
        <dbReference type="ARBA" id="ARBA00022955"/>
    </source>
</evidence>
<dbReference type="GO" id="GO:0010142">
    <property type="term" value="P:farnesyl diphosphate biosynthetic process, mevalonate pathway"/>
    <property type="evidence" value="ECO:0007669"/>
    <property type="project" value="InterPro"/>
</dbReference>
<dbReference type="NCBIfam" id="TIGR01833">
    <property type="entry name" value="HMG-CoA-S_euk"/>
    <property type="match status" value="1"/>
</dbReference>
<feature type="domain" description="Hydroxymethylglutaryl-coenzyme A synthase C-terminal" evidence="12">
    <location>
        <begin position="175"/>
        <end position="285"/>
    </location>
</feature>
<feature type="domain" description="Hydroxymethylglutaryl-coenzyme A synthase C-terminal" evidence="12">
    <location>
        <begin position="330"/>
        <end position="496"/>
    </location>
</feature>
<proteinExistence type="inferred from homology"/>
<dbReference type="UniPathway" id="UPA00058">
    <property type="reaction ID" value="UER00102"/>
</dbReference>
<keyword evidence="10" id="KW-1207">Sterol metabolism</keyword>
<keyword evidence="6 10" id="KW-0756">Sterol biosynthesis</keyword>
<keyword evidence="10" id="KW-0444">Lipid biosynthesis</keyword>
<comment type="caution">
    <text evidence="13">The sequence shown here is derived from an EMBL/GenBank/DDBJ whole genome shotgun (WGS) entry which is preliminary data.</text>
</comment>
<feature type="active site" description="Proton donor/acceptor" evidence="8">
    <location>
        <position position="83"/>
    </location>
</feature>
<keyword evidence="4 10" id="KW-0808">Transferase</keyword>
<dbReference type="Pfam" id="PF01154">
    <property type="entry name" value="HMG_CoA_synt_N"/>
    <property type="match status" value="1"/>
</dbReference>
<dbReference type="FunFam" id="3.40.47.10:FF:000008">
    <property type="entry name" value="3-hydroxy-3-methylglutaryl coenzyme A synthase"/>
    <property type="match status" value="1"/>
</dbReference>
<dbReference type="CDD" id="cd00827">
    <property type="entry name" value="init_cond_enzymes"/>
    <property type="match status" value="1"/>
</dbReference>
<evidence type="ECO:0000313" key="14">
    <source>
        <dbReference type="Proteomes" id="UP000728185"/>
    </source>
</evidence>
<dbReference type="GO" id="GO:0016126">
    <property type="term" value="P:sterol biosynthetic process"/>
    <property type="evidence" value="ECO:0007669"/>
    <property type="project" value="UniProtKB-KW"/>
</dbReference>
<dbReference type="InterPro" id="IPR013528">
    <property type="entry name" value="HMG_CoA_synth_N"/>
</dbReference>
<evidence type="ECO:0000313" key="13">
    <source>
        <dbReference type="EMBL" id="KAA0199829.1"/>
    </source>
</evidence>
<comment type="pathway">
    <text evidence="1 10">Metabolic intermediate biosynthesis; (R)-mevalonate biosynthesis; (R)-mevalonate from acetyl-CoA: step 2/3.</text>
</comment>
<dbReference type="InterPro" id="IPR010122">
    <property type="entry name" value="HMG_CoA_synthase_euk"/>
</dbReference>
<feature type="active site" description="Proton donor/acceptor" evidence="8">
    <location>
        <position position="259"/>
    </location>
</feature>
<evidence type="ECO:0000256" key="2">
    <source>
        <dbReference type="ARBA" id="ARBA00007061"/>
    </source>
</evidence>
<feature type="binding site" evidence="9">
    <location>
        <position position="268"/>
    </location>
    <ligand>
        <name>CoA</name>
        <dbReference type="ChEBI" id="CHEBI:57287"/>
    </ligand>
</feature>
<dbReference type="Gene3D" id="3.40.47.10">
    <property type="match status" value="1"/>
</dbReference>
<evidence type="ECO:0000256" key="1">
    <source>
        <dbReference type="ARBA" id="ARBA00005218"/>
    </source>
</evidence>
<evidence type="ECO:0000259" key="11">
    <source>
        <dbReference type="Pfam" id="PF01154"/>
    </source>
</evidence>
<evidence type="ECO:0000256" key="6">
    <source>
        <dbReference type="ARBA" id="ARBA00023011"/>
    </source>
</evidence>
<evidence type="ECO:0000256" key="8">
    <source>
        <dbReference type="PIRSR" id="PIRSR610122-1"/>
    </source>
</evidence>
<feature type="binding site" evidence="9">
    <location>
        <position position="209"/>
    </location>
    <ligand>
        <name>CoA</name>
        <dbReference type="ChEBI" id="CHEBI:57287"/>
    </ligand>
</feature>
<evidence type="ECO:0000256" key="3">
    <source>
        <dbReference type="ARBA" id="ARBA00012978"/>
    </source>
</evidence>
<reference evidence="13" key="1">
    <citation type="submission" date="2019-05" db="EMBL/GenBank/DDBJ databases">
        <title>Annotation for the trematode Fasciolopsis buski.</title>
        <authorList>
            <person name="Choi Y.-J."/>
        </authorList>
    </citation>
    <scope>NUCLEOTIDE SEQUENCE</scope>
    <source>
        <strain evidence="13">HT</strain>
        <tissue evidence="13">Whole worm</tissue>
    </source>
</reference>
<dbReference type="EMBL" id="LUCM01000896">
    <property type="protein sequence ID" value="KAA0199829.1"/>
    <property type="molecule type" value="Genomic_DNA"/>
</dbReference>
<dbReference type="PANTHER" id="PTHR43323:SF2">
    <property type="entry name" value="HYDROXYMETHYLGLUTARYL-COA SYNTHASE"/>
    <property type="match status" value="1"/>
</dbReference>
<dbReference type="EC" id="2.3.3.10" evidence="3 10"/>
<dbReference type="PANTHER" id="PTHR43323">
    <property type="entry name" value="3-HYDROXY-3-METHYLGLUTARYL COENZYME A SYNTHASE"/>
    <property type="match status" value="1"/>
</dbReference>
<keyword evidence="10" id="KW-0443">Lipid metabolism</keyword>
<evidence type="ECO:0000256" key="9">
    <source>
        <dbReference type="PIRSR" id="PIRSR610122-2"/>
    </source>
</evidence>
<keyword evidence="5 10" id="KW-0752">Steroid biosynthesis</keyword>
<keyword evidence="14" id="KW-1185">Reference proteome</keyword>
<keyword evidence="10" id="KW-0753">Steroid metabolism</keyword>
<organism evidence="13 14">
    <name type="scientific">Fasciolopsis buskii</name>
    <dbReference type="NCBI Taxonomy" id="27845"/>
    <lineage>
        <taxon>Eukaryota</taxon>
        <taxon>Metazoa</taxon>
        <taxon>Spiralia</taxon>
        <taxon>Lophotrochozoa</taxon>
        <taxon>Platyhelminthes</taxon>
        <taxon>Trematoda</taxon>
        <taxon>Digenea</taxon>
        <taxon>Plagiorchiida</taxon>
        <taxon>Echinostomata</taxon>
        <taxon>Echinostomatoidea</taxon>
        <taxon>Fasciolidae</taxon>
        <taxon>Fasciolopsis</taxon>
    </lineage>
</organism>
<dbReference type="GO" id="GO:0006084">
    <property type="term" value="P:acetyl-CoA metabolic process"/>
    <property type="evidence" value="ECO:0007669"/>
    <property type="project" value="InterPro"/>
</dbReference>
<feature type="domain" description="Hydroxymethylglutaryl-coenzyme A synthase N-terminal" evidence="11">
    <location>
        <begin position="4"/>
        <end position="174"/>
    </location>
</feature>
<sequence length="501" mass="55759">MPQKDVGIYAIEVYFPRFYVNQSDLELSDDCVGKYTKGLGQETLGVCAVEEDINSISLTVVSQLIQRIGLDVKTIGFMEVGSETLIDKSKSTKSVLMELFEAAGNFDVEGVDVKNACFGGTAALFHAINWLESSSWDGRFALVVAADVAVYGSKAARPTGGAGAVAILLGANAPLVFDRGLRAHTIRHRYDFYKPDLSSEYPLVDGQLSMKCYQEALLSCYELYKKKVSKQGIDDLVVTAQPSIGFEDSEFTVDYLCFHSPFSRLVRKAYGWLALEDFKCSAEKVCKQPQQNGTPNGVIQSIHSSKENTDEIPCTKRHYMDEKVLQGLVKLSGDESPRDLDNVCMQLTKDLFAEKVEPGLVFAKHVGNMYTASLYACLASLLLSVPEENLRGRRVLLYSYGSGMASAMFSLRIHPSRPLSKIVHSSPTRNSIGNAVFHRLFQDRTQLTVSQFEDLLAERKSFHNAAPFIPVHRPEGLFPGAYYLTNVDELYRRTYKQMPFQ</sequence>
<dbReference type="OrthoDB" id="1269963at2759"/>
<dbReference type="SUPFAM" id="SSF53901">
    <property type="entry name" value="Thiolase-like"/>
    <property type="match status" value="2"/>
</dbReference>
<evidence type="ECO:0000259" key="12">
    <source>
        <dbReference type="Pfam" id="PF08540"/>
    </source>
</evidence>
<dbReference type="InterPro" id="IPR000590">
    <property type="entry name" value="HMG_CoA_synt_AS"/>
</dbReference>
<dbReference type="InterPro" id="IPR016039">
    <property type="entry name" value="Thiolase-like"/>
</dbReference>
<accession>A0A8E0S5E6</accession>
<protein>
    <recommendedName>
        <fullName evidence="3 10">Hydroxymethylglutaryl-CoA synthase</fullName>
        <shortName evidence="10">HMG-CoA synthase</shortName>
        <ecNumber evidence="3 10">2.3.3.10</ecNumber>
    </recommendedName>
    <alternativeName>
        <fullName evidence="10">3-hydroxy-3-methylglutaryl coenzyme A synthase</fullName>
    </alternativeName>
</protein>
<feature type="active site" description="Acyl-thioester intermediate" evidence="8">
    <location>
        <position position="117"/>
    </location>
</feature>
<evidence type="ECO:0000256" key="10">
    <source>
        <dbReference type="RuleBase" id="RU364071"/>
    </source>
</evidence>
<comment type="similarity">
    <text evidence="2 10">Belongs to the thiolase-like superfamily. HMG-CoA synthase family.</text>
</comment>
<dbReference type="PROSITE" id="PS01226">
    <property type="entry name" value="HMG_COA_SYNTHASE"/>
    <property type="match status" value="1"/>
</dbReference>
<evidence type="ECO:0000256" key="7">
    <source>
        <dbReference type="ARBA" id="ARBA00049887"/>
    </source>
</evidence>
<dbReference type="Pfam" id="PF08540">
    <property type="entry name" value="HMG_CoA_synt_C"/>
    <property type="match status" value="2"/>
</dbReference>
<dbReference type="GO" id="GO:0004421">
    <property type="term" value="F:hydroxymethylglutaryl-CoA synthase activity"/>
    <property type="evidence" value="ECO:0007669"/>
    <property type="project" value="UniProtKB-EC"/>
</dbReference>
<dbReference type="InterPro" id="IPR013746">
    <property type="entry name" value="HMG_CoA_synt_C_dom"/>
</dbReference>
<evidence type="ECO:0000256" key="4">
    <source>
        <dbReference type="ARBA" id="ARBA00022679"/>
    </source>
</evidence>